<evidence type="ECO:0000256" key="3">
    <source>
        <dbReference type="ARBA" id="ARBA00022729"/>
    </source>
</evidence>
<keyword evidence="3 7" id="KW-0732">Signal</keyword>
<accession>A0ABT5X005</accession>
<evidence type="ECO:0000256" key="5">
    <source>
        <dbReference type="SAM" id="MobiDB-lite"/>
    </source>
</evidence>
<feature type="region of interest" description="Disordered" evidence="5">
    <location>
        <begin position="35"/>
        <end position="116"/>
    </location>
</feature>
<feature type="chain" id="PRO_5045369410" evidence="7">
    <location>
        <begin position="24"/>
        <end position="154"/>
    </location>
</feature>
<evidence type="ECO:0000256" key="7">
    <source>
        <dbReference type="SAM" id="SignalP"/>
    </source>
</evidence>
<keyword evidence="4" id="KW-0572">Peptidoglycan-anchor</keyword>
<dbReference type="RefSeq" id="WP_275470858.1">
    <property type="nucleotide sequence ID" value="NZ_JAPDSH010000002.1"/>
</dbReference>
<dbReference type="Proteomes" id="UP001147148">
    <property type="component" value="Unassembled WGS sequence"/>
</dbReference>
<evidence type="ECO:0000256" key="4">
    <source>
        <dbReference type="ARBA" id="ARBA00023088"/>
    </source>
</evidence>
<feature type="compositionally biased region" description="Low complexity" evidence="5">
    <location>
        <begin position="42"/>
        <end position="51"/>
    </location>
</feature>
<protein>
    <submittedName>
        <fullName evidence="9">LPXTG cell wall anchor domain-containing protein</fullName>
    </submittedName>
</protein>
<sequence>MKRKAMFVSLLSMFLMATASVEAANTVVSTVDTKSGVRFHGENPNTGSNNGENGGNSGNGEGNGNGGNTGGGSGNGWLGGGSGNGSGSGSNNYPNGAYPGGSNGSGSTGNGKLPQTGETQSSGIYVLLGSLVTVGAMFAIAFKFKTKKNEGRAK</sequence>
<gene>
    <name evidence="9" type="ORF">OL233_02775</name>
</gene>
<feature type="transmembrane region" description="Helical" evidence="6">
    <location>
        <begin position="124"/>
        <end position="144"/>
    </location>
</feature>
<organism evidence="9 10">
    <name type="scientific">Vagococcus proximus</name>
    <dbReference type="NCBI Taxonomy" id="2991417"/>
    <lineage>
        <taxon>Bacteria</taxon>
        <taxon>Bacillati</taxon>
        <taxon>Bacillota</taxon>
        <taxon>Bacilli</taxon>
        <taxon>Lactobacillales</taxon>
        <taxon>Enterococcaceae</taxon>
        <taxon>Vagococcus</taxon>
    </lineage>
</organism>
<dbReference type="NCBIfam" id="TIGR01167">
    <property type="entry name" value="LPXTG_anchor"/>
    <property type="match status" value="1"/>
</dbReference>
<keyword evidence="6" id="KW-0472">Membrane</keyword>
<name>A0ABT5X005_9ENTE</name>
<dbReference type="EMBL" id="JAPDSH010000002">
    <property type="protein sequence ID" value="MDF0479201.1"/>
    <property type="molecule type" value="Genomic_DNA"/>
</dbReference>
<keyword evidence="6" id="KW-1133">Transmembrane helix</keyword>
<dbReference type="Pfam" id="PF00746">
    <property type="entry name" value="Gram_pos_anchor"/>
    <property type="match status" value="1"/>
</dbReference>
<keyword evidence="2" id="KW-0964">Secreted</keyword>
<feature type="signal peptide" evidence="7">
    <location>
        <begin position="1"/>
        <end position="23"/>
    </location>
</feature>
<dbReference type="InterPro" id="IPR019931">
    <property type="entry name" value="LPXTG_anchor"/>
</dbReference>
<keyword evidence="1" id="KW-0134">Cell wall</keyword>
<evidence type="ECO:0000313" key="10">
    <source>
        <dbReference type="Proteomes" id="UP001147148"/>
    </source>
</evidence>
<proteinExistence type="predicted"/>
<comment type="caution">
    <text evidence="9">The sequence shown here is derived from an EMBL/GenBank/DDBJ whole genome shotgun (WGS) entry which is preliminary data.</text>
</comment>
<feature type="compositionally biased region" description="Gly residues" evidence="5">
    <location>
        <begin position="52"/>
        <end position="88"/>
    </location>
</feature>
<feature type="compositionally biased region" description="Gly residues" evidence="5">
    <location>
        <begin position="98"/>
        <end position="109"/>
    </location>
</feature>
<evidence type="ECO:0000256" key="6">
    <source>
        <dbReference type="SAM" id="Phobius"/>
    </source>
</evidence>
<evidence type="ECO:0000256" key="2">
    <source>
        <dbReference type="ARBA" id="ARBA00022525"/>
    </source>
</evidence>
<keyword evidence="10" id="KW-1185">Reference proteome</keyword>
<keyword evidence="6" id="KW-0812">Transmembrane</keyword>
<feature type="domain" description="Gram-positive cocci surface proteins LPxTG" evidence="8">
    <location>
        <begin position="108"/>
        <end position="148"/>
    </location>
</feature>
<evidence type="ECO:0000259" key="8">
    <source>
        <dbReference type="Pfam" id="PF00746"/>
    </source>
</evidence>
<reference evidence="9" key="1">
    <citation type="submission" date="2022-10" db="EMBL/GenBank/DDBJ databases">
        <title>Vagococcus sp. isolated from poultry meat.</title>
        <authorList>
            <person name="Johansson P."/>
            <person name="Bjorkroth J."/>
        </authorList>
    </citation>
    <scope>NUCLEOTIDE SEQUENCE</scope>
    <source>
        <strain evidence="9">PNs007</strain>
    </source>
</reference>
<evidence type="ECO:0000256" key="1">
    <source>
        <dbReference type="ARBA" id="ARBA00022512"/>
    </source>
</evidence>
<evidence type="ECO:0000313" key="9">
    <source>
        <dbReference type="EMBL" id="MDF0479201.1"/>
    </source>
</evidence>